<keyword evidence="3" id="KW-1185">Reference proteome</keyword>
<feature type="compositionally biased region" description="Basic and acidic residues" evidence="1">
    <location>
        <begin position="1"/>
        <end position="15"/>
    </location>
</feature>
<name>A0AAD1XGZ1_EUPCR</name>
<dbReference type="EMBL" id="CAMPGE010013363">
    <property type="protein sequence ID" value="CAI2372101.1"/>
    <property type="molecule type" value="Genomic_DNA"/>
</dbReference>
<protein>
    <submittedName>
        <fullName evidence="2">Uncharacterized protein</fullName>
    </submittedName>
</protein>
<dbReference type="Proteomes" id="UP001295684">
    <property type="component" value="Unassembled WGS sequence"/>
</dbReference>
<comment type="caution">
    <text evidence="2">The sequence shown here is derived from an EMBL/GenBank/DDBJ whole genome shotgun (WGS) entry which is preliminary data.</text>
</comment>
<gene>
    <name evidence="2" type="ORF">ECRASSUSDP1_LOCUS13429</name>
</gene>
<accession>A0AAD1XGZ1</accession>
<evidence type="ECO:0000313" key="2">
    <source>
        <dbReference type="EMBL" id="CAI2372101.1"/>
    </source>
</evidence>
<dbReference type="AlphaFoldDB" id="A0AAD1XGZ1"/>
<sequence>MSDTDKNIKGSKKDSPTSLHGSFLVDYKKQKKFQDNSIVYINGGKYMLK</sequence>
<proteinExistence type="predicted"/>
<organism evidence="2 3">
    <name type="scientific">Euplotes crassus</name>
    <dbReference type="NCBI Taxonomy" id="5936"/>
    <lineage>
        <taxon>Eukaryota</taxon>
        <taxon>Sar</taxon>
        <taxon>Alveolata</taxon>
        <taxon>Ciliophora</taxon>
        <taxon>Intramacronucleata</taxon>
        <taxon>Spirotrichea</taxon>
        <taxon>Hypotrichia</taxon>
        <taxon>Euplotida</taxon>
        <taxon>Euplotidae</taxon>
        <taxon>Moneuplotes</taxon>
    </lineage>
</organism>
<feature type="region of interest" description="Disordered" evidence="1">
    <location>
        <begin position="1"/>
        <end position="20"/>
    </location>
</feature>
<reference evidence="2" key="1">
    <citation type="submission" date="2023-07" db="EMBL/GenBank/DDBJ databases">
        <authorList>
            <consortium name="AG Swart"/>
            <person name="Singh M."/>
            <person name="Singh A."/>
            <person name="Seah K."/>
            <person name="Emmerich C."/>
        </authorList>
    </citation>
    <scope>NUCLEOTIDE SEQUENCE</scope>
    <source>
        <strain evidence="2">DP1</strain>
    </source>
</reference>
<evidence type="ECO:0000313" key="3">
    <source>
        <dbReference type="Proteomes" id="UP001295684"/>
    </source>
</evidence>
<evidence type="ECO:0000256" key="1">
    <source>
        <dbReference type="SAM" id="MobiDB-lite"/>
    </source>
</evidence>